<dbReference type="Proteomes" id="UP001499987">
    <property type="component" value="Unassembled WGS sequence"/>
</dbReference>
<proteinExistence type="predicted"/>
<organism evidence="1 2">
    <name type="scientific">Kitasatospora arboriphila</name>
    <dbReference type="NCBI Taxonomy" id="258052"/>
    <lineage>
        <taxon>Bacteria</taxon>
        <taxon>Bacillati</taxon>
        <taxon>Actinomycetota</taxon>
        <taxon>Actinomycetes</taxon>
        <taxon>Kitasatosporales</taxon>
        <taxon>Streptomycetaceae</taxon>
        <taxon>Kitasatospora</taxon>
    </lineage>
</organism>
<protein>
    <submittedName>
        <fullName evidence="1">Uncharacterized protein</fullName>
    </submittedName>
</protein>
<accession>A0ABN1TI89</accession>
<keyword evidence="2" id="KW-1185">Reference proteome</keyword>
<evidence type="ECO:0000313" key="2">
    <source>
        <dbReference type="Proteomes" id="UP001499987"/>
    </source>
</evidence>
<name>A0ABN1TI89_9ACTN</name>
<reference evidence="1 2" key="1">
    <citation type="journal article" date="2019" name="Int. J. Syst. Evol. Microbiol.">
        <title>The Global Catalogue of Microorganisms (GCM) 10K type strain sequencing project: providing services to taxonomists for standard genome sequencing and annotation.</title>
        <authorList>
            <consortium name="The Broad Institute Genomics Platform"/>
            <consortium name="The Broad Institute Genome Sequencing Center for Infectious Disease"/>
            <person name="Wu L."/>
            <person name="Ma J."/>
        </authorList>
    </citation>
    <scope>NUCLEOTIDE SEQUENCE [LARGE SCALE GENOMIC DNA]</scope>
    <source>
        <strain evidence="1 2">JCM 13002</strain>
    </source>
</reference>
<sequence>MQVFTADGPLPDGNSTAEEIDRRCAQLRAVSAPVTSEEAAALAACFGPDDCYGVAWTLLHLVETGPGPVPVVSPPGPDADDWHHALWARWGDPGDQDT</sequence>
<dbReference type="EMBL" id="BAAALD010000031">
    <property type="protein sequence ID" value="GAA1088598.1"/>
    <property type="molecule type" value="Genomic_DNA"/>
</dbReference>
<comment type="caution">
    <text evidence="1">The sequence shown here is derived from an EMBL/GenBank/DDBJ whole genome shotgun (WGS) entry which is preliminary data.</text>
</comment>
<evidence type="ECO:0000313" key="1">
    <source>
        <dbReference type="EMBL" id="GAA1088598.1"/>
    </source>
</evidence>
<gene>
    <name evidence="1" type="ORF">GCM10009663_35260</name>
</gene>